<feature type="region of interest" description="Disordered" evidence="1">
    <location>
        <begin position="201"/>
        <end position="231"/>
    </location>
</feature>
<protein>
    <submittedName>
        <fullName evidence="4">CCHC-type domain-containing protein</fullName>
    </submittedName>
</protein>
<evidence type="ECO:0000313" key="3">
    <source>
        <dbReference type="Proteomes" id="UP000887572"/>
    </source>
</evidence>
<feature type="region of interest" description="Disordered" evidence="1">
    <location>
        <begin position="2069"/>
        <end position="2107"/>
    </location>
</feature>
<feature type="domain" description="CCHC-type" evidence="2">
    <location>
        <begin position="669"/>
        <end position="685"/>
    </location>
</feature>
<organism evidence="3 4">
    <name type="scientific">Globodera rostochiensis</name>
    <name type="common">Golden nematode worm</name>
    <name type="synonym">Heterodera rostochiensis</name>
    <dbReference type="NCBI Taxonomy" id="31243"/>
    <lineage>
        <taxon>Eukaryota</taxon>
        <taxon>Metazoa</taxon>
        <taxon>Ecdysozoa</taxon>
        <taxon>Nematoda</taxon>
        <taxon>Chromadorea</taxon>
        <taxon>Rhabditida</taxon>
        <taxon>Tylenchina</taxon>
        <taxon>Tylenchomorpha</taxon>
        <taxon>Tylenchoidea</taxon>
        <taxon>Heteroderidae</taxon>
        <taxon>Heteroderinae</taxon>
        <taxon>Globodera</taxon>
    </lineage>
</organism>
<feature type="compositionally biased region" description="Polar residues" evidence="1">
    <location>
        <begin position="201"/>
        <end position="212"/>
    </location>
</feature>
<dbReference type="Gene3D" id="3.30.70.270">
    <property type="match status" value="1"/>
</dbReference>
<dbReference type="InterPro" id="IPR008042">
    <property type="entry name" value="Retrotrans_Pao"/>
</dbReference>
<feature type="domain" description="CCHC-type" evidence="2">
    <location>
        <begin position="2144"/>
        <end position="2160"/>
    </location>
</feature>
<dbReference type="GO" id="GO:0008270">
    <property type="term" value="F:zinc ion binding"/>
    <property type="evidence" value="ECO:0007669"/>
    <property type="project" value="InterPro"/>
</dbReference>
<evidence type="ECO:0000313" key="4">
    <source>
        <dbReference type="WBParaSite" id="Gr19_v10_g6479.t1"/>
    </source>
</evidence>
<evidence type="ECO:0000259" key="2">
    <source>
        <dbReference type="SMART" id="SM00343"/>
    </source>
</evidence>
<dbReference type="WBParaSite" id="Gr19_v10_g6479.t1">
    <property type="protein sequence ID" value="Gr19_v10_g6479.t1"/>
    <property type="gene ID" value="Gr19_v10_g6479"/>
</dbReference>
<accession>A0A914I3A1</accession>
<feature type="region of interest" description="Disordered" evidence="1">
    <location>
        <begin position="2185"/>
        <end position="2242"/>
    </location>
</feature>
<dbReference type="Pfam" id="PF05380">
    <property type="entry name" value="Peptidase_A17"/>
    <property type="match status" value="1"/>
</dbReference>
<dbReference type="InterPro" id="IPR001878">
    <property type="entry name" value="Znf_CCHC"/>
</dbReference>
<dbReference type="CDD" id="cd00303">
    <property type="entry name" value="retropepsin_like"/>
    <property type="match status" value="2"/>
</dbReference>
<dbReference type="Gene3D" id="3.10.10.10">
    <property type="entry name" value="HIV Type 1 Reverse Transcriptase, subunit A, domain 1"/>
    <property type="match status" value="1"/>
</dbReference>
<feature type="compositionally biased region" description="Acidic residues" evidence="1">
    <location>
        <begin position="372"/>
        <end position="383"/>
    </location>
</feature>
<feature type="compositionally biased region" description="Basic and acidic residues" evidence="1">
    <location>
        <begin position="2222"/>
        <end position="2238"/>
    </location>
</feature>
<keyword evidence="3" id="KW-1185">Reference proteome</keyword>
<dbReference type="Proteomes" id="UP000887572">
    <property type="component" value="Unplaced"/>
</dbReference>
<sequence>MYANHSHQTPTSFSWDFGWGQMNRQLLRPNKFKQHPTSGVQLNSSKYLPKCEEDFERVDSTCQRLITELEAPSAALIQKVQATPHQRRTLSVVDSIRRPPLVDSIRRPPLVDSIRRPPLVDSIRRPPLVDSIRRPPLSSTHSSTATCRLNSSTATLVDSLVDRHFRRLNSSTVTERQCQSSRDPTTNRWCISTITERQCQSNQKHWPGNQTDEPVETYTDRKPSNTSTNVRTTPFKARAGLKTLRTHVSEAAQLLQRETDEGLLAKLRTEQAQLQAAIARVQEQDEKWHDLIDGLEGEAQEAEEAVYANFPPRARAAQTADGEVPLADRSILEQLEVAHETLIMVLVALEEQARSRPDSRQSNARQTGINADQEDADGDDDPSIEGLNNAAPQANRFRATYGDSGARHSFQNVSQPRVKLPPLRLPHFSGDPKDCPTFWQMFSSTVDAEQSYDNVLKMSHLLSLLEKPVQSVVAGYLPTNENYPRVVQLLKRRYGDPRALKESLQSELCHLPAAGESVSSLRKFYDVVERVCRQLADHGIKDDTWVVFAIKERLPRVLLAKLIEKERESGRDWNSEAWRKELDQIISIKEEVHRCRGGREDDQPSQPRREKRLPFRPNPEPTRSFPTTNHRDRPSGFGCSLCSGRHKPSGCVKYSNPQARSDRLKEQDRCTYCLYKGHRANECSSSRRCSKCNGKHHFLVCFSRDVRPTAHTRQPPVKSQFKPRPAGTRPPPARGPTQVHAVTGHPEPSRDETPERAGTETERPVNSLTAAAVGVPRKKPHAYLMTKKLLVTARGRKAKIPVMVFFDTGSQTSFISSHLVEKLQPPRGHETDQLEVYGFGGSQNDPLRIRSPTYAVKIQREDGDWEEVLLNRAMEIAMPFEMVELKDDEEMDLPSSGEDALEFIKERPDIMIGIRQFWRFFTSREGEIAPGLFLIRTIFGTMVGGETELGRPTEQTSLSLMAINQTNEEQMPSSNAVEDFWSLESLGIREDPAQDDDVTAMNMIEKSIRQAKDGRYSIGWPWKAPNPPLEPNFRMAFSRLSSVLDKLRGSETLQKYDDKIREQLQDEVIEEAARNTTEMEHYLPHHGVVTHKLRIVYDASAHRKGSPSLNDCLYRGPVLLPDLAGLLLRFRCPKLPVLADIQAAFLTIGVATEDREVCKFLWVRDVSKPPTGSNLVVYRFCRVAFGIICSPAVLAVVIRHHLSKYGKKIADMFNNLYVDNLLLECETADEAKQKYSEAKRVFSDAKMNLREFVSNSAEFINSIPQEDRLEVKDVAKVLGIQWHIQPDVIRFTFPEAEPNRAITRRKVLSAVASLFDPTGLVAPCLLSAKLLFQSLWDEARGWDDELCEEAAVTWKSILANWRKQHIDIPRRAIPSADSKLELHTFVDASNYCFAAAVYVRCQSPTQTSAHLMFSKSRLKPKKAAKALTIPRMEMLAILIGVRAMAFVAKELKKPITACHLWSDSQIALAWVNSSDPQPVFVERRLHEIRQHAHVSFHYRQLLRPNKFKQHPTSGVQLNSSKYLPKCEEDFERVDSTCQRLITELEAPSAALIQKVQATPHQRRTLSVVDSIRRPPLVDSIRRPPLVDSIRRPPLVDSIRRPPLVDSIRRPPLSSTHSSTATCRLNSSTATLVDSLVDRHFRRLNSSTVTERQCQSSRDPTTNRWCISTITERQCQSNQKHWPGNQTDEPVETYTDRKPSNTSTNVRTTPFKARAGLKTLRTHVSEAAQLLQRETDEGLLAKLRTEQAQLQAAIARVQEQDEKWHDLIDGLEGEAQEAEEAVYANFPPRARAAQTADGEVPLADRSILEQLEVAHETLIMVLVALEEQARSRPDSRQSNARQTGINADQEDADGDDDPSIEGLNNAAPQANRFRATYGDSGARHSFQNVSQPRVKLPPLRLPHFSGDPKDCPTFWQMFSSTVDAEQSYDNVLKMSHLLSLLEKPVQSVVAGYLPTNENYPRVVQLLKRRYGDPRALKESLQSELCHLPAAGESVSSLRKFYDVVERVCRQLADHGIKDDTWVVFAIKERLPRVLLAKLIEKERESGRDWNSEAWRKELDQIISIKEEVHRCRGGREDDQPSQPRREKRLPFRPNPEPTRSFPTTNHRDRPSGFGCSLCSGRHKPSGCVKYSNPQARSDRLKEQDRCTYCLYKGHRANECSSSRRCSKCNGKHHFLVCFSRDVRPTAHTRQPPVKSQFKPRPAGTRPPPARGPTQVHAVTGHPEPSRDETPERAGTETERPVNSLTAAAVGVPRKKPHAYLMTKKLLVTARGRKAKIPVMVFFDTGSQTSFISSHLVEKLQPPRGHETDQLEVYGFGGSQNDPLRIRSPTYAVKIQREDGDWEEVLLNRAMEIAMPFEMVELKDDEEMDLPSSGEDALEFIKERPDIMIGIRQFWRFFTSREGEIAPGLFLIRTIFGTMVGGETELGRPTEQTSSH</sequence>
<dbReference type="SMART" id="SM00343">
    <property type="entry name" value="ZnF_C2HC"/>
    <property type="match status" value="2"/>
</dbReference>
<reference evidence="4" key="1">
    <citation type="submission" date="2022-11" db="UniProtKB">
        <authorList>
            <consortium name="WormBaseParasite"/>
        </authorList>
    </citation>
    <scope>IDENTIFICATION</scope>
</reference>
<feature type="region of interest" description="Disordered" evidence="1">
    <location>
        <begin position="353"/>
        <end position="393"/>
    </location>
</feature>
<feature type="region of interest" description="Disordered" evidence="1">
    <location>
        <begin position="594"/>
        <end position="632"/>
    </location>
</feature>
<dbReference type="SUPFAM" id="SSF56672">
    <property type="entry name" value="DNA/RNA polymerases"/>
    <property type="match status" value="1"/>
</dbReference>
<feature type="compositionally biased region" description="Basic and acidic residues" evidence="1">
    <location>
        <begin position="747"/>
        <end position="763"/>
    </location>
</feature>
<dbReference type="GO" id="GO:0003676">
    <property type="term" value="F:nucleic acid binding"/>
    <property type="evidence" value="ECO:0007669"/>
    <property type="project" value="InterPro"/>
</dbReference>
<feature type="region of interest" description="Disordered" evidence="1">
    <location>
        <begin position="710"/>
        <end position="767"/>
    </location>
</feature>
<dbReference type="InterPro" id="IPR043128">
    <property type="entry name" value="Rev_trsase/Diguanyl_cyclase"/>
</dbReference>
<dbReference type="PANTHER" id="PTHR47331:SF1">
    <property type="entry name" value="GAG-LIKE PROTEIN"/>
    <property type="match status" value="1"/>
</dbReference>
<name>A0A914I3A1_GLORO</name>
<feature type="region of interest" description="Disordered" evidence="1">
    <location>
        <begin position="1676"/>
        <end position="1706"/>
    </location>
</feature>
<dbReference type="PANTHER" id="PTHR47331">
    <property type="entry name" value="PHD-TYPE DOMAIN-CONTAINING PROTEIN"/>
    <property type="match status" value="1"/>
</dbReference>
<feature type="compositionally biased region" description="Polar residues" evidence="1">
    <location>
        <begin position="1676"/>
        <end position="1687"/>
    </location>
</feature>
<feature type="compositionally biased region" description="Acidic residues" evidence="1">
    <location>
        <begin position="1847"/>
        <end position="1858"/>
    </location>
</feature>
<feature type="region of interest" description="Disordered" evidence="1">
    <location>
        <begin position="1828"/>
        <end position="1868"/>
    </location>
</feature>
<dbReference type="InterPro" id="IPR005312">
    <property type="entry name" value="DUF1759"/>
</dbReference>
<dbReference type="InterPro" id="IPR043502">
    <property type="entry name" value="DNA/RNA_pol_sf"/>
</dbReference>
<evidence type="ECO:0000256" key="1">
    <source>
        <dbReference type="SAM" id="MobiDB-lite"/>
    </source>
</evidence>
<feature type="compositionally biased region" description="Polar residues" evidence="1">
    <location>
        <begin position="1835"/>
        <end position="1845"/>
    </location>
</feature>
<feature type="compositionally biased region" description="Polar residues" evidence="1">
    <location>
        <begin position="360"/>
        <end position="370"/>
    </location>
</feature>
<proteinExistence type="predicted"/>
<dbReference type="Pfam" id="PF03564">
    <property type="entry name" value="DUF1759"/>
    <property type="match status" value="2"/>
</dbReference>